<comment type="caution">
    <text evidence="2">The sequence shown here is derived from an EMBL/GenBank/DDBJ whole genome shotgun (WGS) entry which is preliminary data.</text>
</comment>
<name>A0A7Y7IUU1_9PROT</name>
<evidence type="ECO:0000313" key="2">
    <source>
        <dbReference type="EMBL" id="NVN10215.1"/>
    </source>
</evidence>
<feature type="transmembrane region" description="Helical" evidence="1">
    <location>
        <begin position="102"/>
        <end position="121"/>
    </location>
</feature>
<dbReference type="GO" id="GO:0022857">
    <property type="term" value="F:transmembrane transporter activity"/>
    <property type="evidence" value="ECO:0007669"/>
    <property type="project" value="InterPro"/>
</dbReference>
<gene>
    <name evidence="2" type="ORF">HUK84_03470</name>
</gene>
<keyword evidence="1" id="KW-0472">Membrane</keyword>
<accession>A0A7Y7IUU1</accession>
<reference evidence="2 3" key="1">
    <citation type="submission" date="2020-06" db="EMBL/GenBank/DDBJ databases">
        <title>Description of novel acetic acid bacteria.</title>
        <authorList>
            <person name="Sombolestani A."/>
        </authorList>
    </citation>
    <scope>NUCLEOTIDE SEQUENCE [LARGE SCALE GENOMIC DNA]</scope>
    <source>
        <strain evidence="2 3">LMG 31431</strain>
    </source>
</reference>
<dbReference type="Proteomes" id="UP000534870">
    <property type="component" value="Unassembled WGS sequence"/>
</dbReference>
<evidence type="ECO:0000313" key="3">
    <source>
        <dbReference type="Proteomes" id="UP000534870"/>
    </source>
</evidence>
<dbReference type="AlphaFoldDB" id="A0A7Y7IUU1"/>
<keyword evidence="1" id="KW-1133">Transmembrane helix</keyword>
<dbReference type="InterPro" id="IPR006726">
    <property type="entry name" value="PHBA_efflux_AaeB/fusaric-R"/>
</dbReference>
<feature type="transmembrane region" description="Helical" evidence="1">
    <location>
        <begin position="127"/>
        <end position="147"/>
    </location>
</feature>
<dbReference type="EMBL" id="JABXXP010000023">
    <property type="protein sequence ID" value="NVN10215.1"/>
    <property type="molecule type" value="Genomic_DNA"/>
</dbReference>
<sequence length="610" mass="66017">MSAAVKGATLPAWPGKWAWLYAPSWSSTAFALRTSVAALMSLLVAMWMELDSPQWAPLTVWVVATSTRGETLSKARWRLVGTAAGCIISVCAIACLPQQPALLIPSMALWVGGCSACATFFDGYRRYAFLVASFTGAIVSSAAFTAPQNIFEISLSRGTYIVLGILCETAVATLTSRNAEKVAFTNLVARLRGMTARVEDAIRDSAGRPLSIPQETDLLEDVMAANARVEFDVLELGPGHGRIVDHARATLSVLLMSLARARVGLAASELTDDMDAARRHMAAILHPRRGDRFRFSAHSPRQAAEAARVGARTATGILGAGLLWDVTAWDEGPRFFSYLTLVSGLLATRDLPAVAARDFLTGAMWSTAVACLFVCVVMPAVTAPECLAALLFCPMFVGGLAARDSRLGTHAMAFNMFLPVLIAPSNGGRTDEIAFFNGAMSFLAAIVYEKTILSTVLPFGAVSHLRRTDIWVQRRLRLLAKTSATQTIAQWLYENAASMVRSVRTCRGAPDDTLKHYLARHLQAMVLGLWIIELRDASQGASLSRQAATRLRVFLQRWSQQGEDSVGLARLTLADLQAHAHAQPHVTPEIIRALRGIIDNVPLSRESIVE</sequence>
<dbReference type="GO" id="GO:0005886">
    <property type="term" value="C:plasma membrane"/>
    <property type="evidence" value="ECO:0007669"/>
    <property type="project" value="InterPro"/>
</dbReference>
<feature type="transmembrane region" description="Helical" evidence="1">
    <location>
        <begin position="75"/>
        <end position="95"/>
    </location>
</feature>
<keyword evidence="1" id="KW-0812">Transmembrane</keyword>
<proteinExistence type="predicted"/>
<protein>
    <submittedName>
        <fullName evidence="2">FUSC family protein</fullName>
    </submittedName>
</protein>
<organism evidence="2 3">
    <name type="scientific">Nguyenibacter vanlangensis</name>
    <dbReference type="NCBI Taxonomy" id="1216886"/>
    <lineage>
        <taxon>Bacteria</taxon>
        <taxon>Pseudomonadati</taxon>
        <taxon>Pseudomonadota</taxon>
        <taxon>Alphaproteobacteria</taxon>
        <taxon>Acetobacterales</taxon>
        <taxon>Acetobacteraceae</taxon>
        <taxon>Nguyenibacter</taxon>
    </lineage>
</organism>
<evidence type="ECO:0000256" key="1">
    <source>
        <dbReference type="SAM" id="Phobius"/>
    </source>
</evidence>
<dbReference type="Pfam" id="PF04632">
    <property type="entry name" value="FUSC"/>
    <property type="match status" value="2"/>
</dbReference>